<feature type="region of interest" description="Disordered" evidence="2">
    <location>
        <begin position="1"/>
        <end position="83"/>
    </location>
</feature>
<dbReference type="RefSeq" id="XP_022776789.1">
    <property type="nucleotide sequence ID" value="XM_022921054.1"/>
</dbReference>
<dbReference type="GeneID" id="111318289"/>
<evidence type="ECO:0000313" key="5">
    <source>
        <dbReference type="RefSeq" id="XP_022776788.1"/>
    </source>
</evidence>
<evidence type="ECO:0000313" key="4">
    <source>
        <dbReference type="Proteomes" id="UP000515121"/>
    </source>
</evidence>
<evidence type="ECO:0000256" key="1">
    <source>
        <dbReference type="ARBA" id="ARBA00005711"/>
    </source>
</evidence>
<dbReference type="Proteomes" id="UP000515121">
    <property type="component" value="Unplaced"/>
</dbReference>
<gene>
    <name evidence="5 6" type="primary">LOC111318289</name>
</gene>
<feature type="domain" description="Remorin C-terminal" evidence="3">
    <location>
        <begin position="82"/>
        <end position="129"/>
    </location>
</feature>
<dbReference type="Pfam" id="PF03763">
    <property type="entry name" value="Remorin_C"/>
    <property type="match status" value="1"/>
</dbReference>
<dbReference type="OrthoDB" id="1879425at2759"/>
<dbReference type="InterPro" id="IPR005516">
    <property type="entry name" value="Remorin_C"/>
</dbReference>
<proteinExistence type="inferred from homology"/>
<accession>A0A6P6BI98</accession>
<name>A0A6P6BI98_DURZI</name>
<dbReference type="RefSeq" id="XP_022776788.1">
    <property type="nucleotide sequence ID" value="XM_022921053.1"/>
</dbReference>
<evidence type="ECO:0000313" key="6">
    <source>
        <dbReference type="RefSeq" id="XP_022776789.1"/>
    </source>
</evidence>
<reference evidence="5 6" key="1">
    <citation type="submission" date="2025-04" db="UniProtKB">
        <authorList>
            <consortium name="RefSeq"/>
        </authorList>
    </citation>
    <scope>IDENTIFICATION</scope>
    <source>
        <tissue evidence="5 6">Fruit stalk</tissue>
    </source>
</reference>
<comment type="similarity">
    <text evidence="1">Belongs to the remorin family.</text>
</comment>
<keyword evidence="4" id="KW-1185">Reference proteome</keyword>
<evidence type="ECO:0000256" key="2">
    <source>
        <dbReference type="SAM" id="MobiDB-lite"/>
    </source>
</evidence>
<dbReference type="AlphaFoldDB" id="A0A6P6BI98"/>
<organism evidence="4 5">
    <name type="scientific">Durio zibethinus</name>
    <name type="common">Durian</name>
    <dbReference type="NCBI Taxonomy" id="66656"/>
    <lineage>
        <taxon>Eukaryota</taxon>
        <taxon>Viridiplantae</taxon>
        <taxon>Streptophyta</taxon>
        <taxon>Embryophyta</taxon>
        <taxon>Tracheophyta</taxon>
        <taxon>Spermatophyta</taxon>
        <taxon>Magnoliopsida</taxon>
        <taxon>eudicotyledons</taxon>
        <taxon>Gunneridae</taxon>
        <taxon>Pentapetalae</taxon>
        <taxon>rosids</taxon>
        <taxon>malvids</taxon>
        <taxon>Malvales</taxon>
        <taxon>Malvaceae</taxon>
        <taxon>Helicteroideae</taxon>
        <taxon>Durio</taxon>
    </lineage>
</organism>
<dbReference type="KEGG" id="dzi:111318289"/>
<protein>
    <submittedName>
        <fullName evidence="5 6">Uncharacterized protein LOC111318289</fullName>
    </submittedName>
</protein>
<evidence type="ECO:0000259" key="3">
    <source>
        <dbReference type="Pfam" id="PF03763"/>
    </source>
</evidence>
<sequence length="139" mass="15396">MLSRELESAASKPDLPDVKPESTAPKPDLPTIKPVSTAPKPDHPAIKPGAAARRPEEPPTIKPVAPGIEAKRQSAARPGTKQIKADAWEKAEMTKIKERHVKLNSTILAWEEKKKKKARNRLDKAEVRLVFLFLIQTNS</sequence>